<evidence type="ECO:0000256" key="1">
    <source>
        <dbReference type="SAM" id="Phobius"/>
    </source>
</evidence>
<name>A0A6J4J5M9_9ACTN</name>
<keyword evidence="1" id="KW-0812">Transmembrane</keyword>
<evidence type="ECO:0000313" key="2">
    <source>
        <dbReference type="EMBL" id="CAA9267641.1"/>
    </source>
</evidence>
<organism evidence="2">
    <name type="scientific">uncultured Blastococcus sp</name>
    <dbReference type="NCBI Taxonomy" id="217144"/>
    <lineage>
        <taxon>Bacteria</taxon>
        <taxon>Bacillati</taxon>
        <taxon>Actinomycetota</taxon>
        <taxon>Actinomycetes</taxon>
        <taxon>Geodermatophilales</taxon>
        <taxon>Geodermatophilaceae</taxon>
        <taxon>Blastococcus</taxon>
        <taxon>environmental samples</taxon>
    </lineage>
</organism>
<keyword evidence="1" id="KW-1133">Transmembrane helix</keyword>
<reference evidence="2" key="1">
    <citation type="submission" date="2020-02" db="EMBL/GenBank/DDBJ databases">
        <authorList>
            <person name="Meier V. D."/>
        </authorList>
    </citation>
    <scope>NUCLEOTIDE SEQUENCE</scope>
    <source>
        <strain evidence="2">AVDCRST_MAG57</strain>
    </source>
</reference>
<gene>
    <name evidence="2" type="ORF">AVDCRST_MAG57-2934</name>
</gene>
<dbReference type="Pfam" id="PF19626">
    <property type="entry name" value="DUF6131"/>
    <property type="match status" value="1"/>
</dbReference>
<sequence length="51" mass="5481">MIVAGIVLLLLGLLLEIPILWTVGIIVLVVGLVLMLVGSMGRGVGGRRHYW</sequence>
<protein>
    <submittedName>
        <fullName evidence="2">Uncharacterized protein</fullName>
    </submittedName>
</protein>
<dbReference type="AlphaFoldDB" id="A0A6J4J5M9"/>
<accession>A0A6J4J5M9</accession>
<dbReference type="InterPro" id="IPR046134">
    <property type="entry name" value="DUF6131"/>
</dbReference>
<keyword evidence="1" id="KW-0472">Membrane</keyword>
<feature type="transmembrane region" description="Helical" evidence="1">
    <location>
        <begin position="6"/>
        <end position="38"/>
    </location>
</feature>
<dbReference type="EMBL" id="CADCTI010000247">
    <property type="protein sequence ID" value="CAA9267641.1"/>
    <property type="molecule type" value="Genomic_DNA"/>
</dbReference>
<proteinExistence type="predicted"/>